<evidence type="ECO:0000313" key="4">
    <source>
        <dbReference type="Proteomes" id="UP001604336"/>
    </source>
</evidence>
<gene>
    <name evidence="3" type="ORF">Adt_22715</name>
</gene>
<feature type="compositionally biased region" description="Low complexity" evidence="1">
    <location>
        <begin position="263"/>
        <end position="283"/>
    </location>
</feature>
<organism evidence="3 4">
    <name type="scientific">Abeliophyllum distichum</name>
    <dbReference type="NCBI Taxonomy" id="126358"/>
    <lineage>
        <taxon>Eukaryota</taxon>
        <taxon>Viridiplantae</taxon>
        <taxon>Streptophyta</taxon>
        <taxon>Embryophyta</taxon>
        <taxon>Tracheophyta</taxon>
        <taxon>Spermatophyta</taxon>
        <taxon>Magnoliopsida</taxon>
        <taxon>eudicotyledons</taxon>
        <taxon>Gunneridae</taxon>
        <taxon>Pentapetalae</taxon>
        <taxon>asterids</taxon>
        <taxon>lamiids</taxon>
        <taxon>Lamiales</taxon>
        <taxon>Oleaceae</taxon>
        <taxon>Forsythieae</taxon>
        <taxon>Abeliophyllum</taxon>
    </lineage>
</organism>
<feature type="region of interest" description="Disordered" evidence="1">
    <location>
        <begin position="112"/>
        <end position="131"/>
    </location>
</feature>
<keyword evidence="4" id="KW-1185">Reference proteome</keyword>
<feature type="compositionally biased region" description="Low complexity" evidence="1">
    <location>
        <begin position="197"/>
        <end position="226"/>
    </location>
</feature>
<accession>A0ABD1S910</accession>
<dbReference type="Proteomes" id="UP001604336">
    <property type="component" value="Unassembled WGS sequence"/>
</dbReference>
<keyword evidence="3" id="KW-0067">ATP-binding</keyword>
<name>A0ABD1S910_9LAMI</name>
<dbReference type="EMBL" id="JBFOLK010000007">
    <property type="protein sequence ID" value="KAL2497165.1"/>
    <property type="molecule type" value="Genomic_DNA"/>
</dbReference>
<sequence length="578" mass="64860">MGFLEILQCILCCEEEEKLVTERNRYGYYEIADRDNDFVSSICSKLRSIRFRPTNTNTTTTNAAGFHHENNQIFSNASSILSGDTNFQSSILVKSPGIVEYNYGSIDSGKNYDRSNVIKGDRNPERRVDKPFEFRDKNLKVSSSSSSSSSFVKTVRTLPLDPQKPIEGSQKGKGLAQNVYSASSQESQPSFKLPVTLHSSKSSSSSLLENLKSSAPVTSSSSVKPVPTRPLDPHKSIDGRQKGKQLPQIVSSASLKESHSSFKSPVASHLSKSSSSSSLLERSPSPKPRPLSTKPTLFQTLDQQGTTKYVLIEEGSSTYVFPEDIKRSIEKEIVPGVLKKPLSMSTYKSYFHALLYAEDCYLEKWDGFEMKNVNLELHNAEILVKVGFLTRYKHKVKDEKIFVTFEVGKNRPFLLSRDFISVRPSNGEGNEFQGIFYRLVGNNLLLAEFGDNFHSQYQPDCKYDVKFSFNRVCLKRAHHAITVASEALLRNLLFPEFIQENNVTSMELFIDPKLDKQQISSLQHILSLKGSPPYIIEGPMSVTETQELSKTGLLITEAVAQSCRRSSPSNRILIYVHH</sequence>
<comment type="caution">
    <text evidence="3">The sequence shown here is derived from an EMBL/GenBank/DDBJ whole genome shotgun (WGS) entry which is preliminary data.</text>
</comment>
<dbReference type="Pfam" id="PF21634">
    <property type="entry name" value="MOV-10_beta-barrel"/>
    <property type="match status" value="1"/>
</dbReference>
<proteinExistence type="predicted"/>
<feature type="region of interest" description="Disordered" evidence="1">
    <location>
        <begin position="161"/>
        <end position="295"/>
    </location>
</feature>
<keyword evidence="3" id="KW-0347">Helicase</keyword>
<feature type="compositionally biased region" description="Basic and acidic residues" evidence="1">
    <location>
        <begin position="119"/>
        <end position="131"/>
    </location>
</feature>
<dbReference type="GO" id="GO:0004386">
    <property type="term" value="F:helicase activity"/>
    <property type="evidence" value="ECO:0007669"/>
    <property type="project" value="UniProtKB-KW"/>
</dbReference>
<reference evidence="4" key="1">
    <citation type="submission" date="2024-07" db="EMBL/GenBank/DDBJ databases">
        <title>Two chromosome-level genome assemblies of Korean endemic species Abeliophyllum distichum and Forsythia ovata (Oleaceae).</title>
        <authorList>
            <person name="Jang H."/>
        </authorList>
    </citation>
    <scope>NUCLEOTIDE SEQUENCE [LARGE SCALE GENOMIC DNA]</scope>
</reference>
<protein>
    <submittedName>
        <fullName evidence="3">RNA helicase SDE3</fullName>
    </submittedName>
</protein>
<keyword evidence="3" id="KW-0378">Hydrolase</keyword>
<evidence type="ECO:0000259" key="2">
    <source>
        <dbReference type="Pfam" id="PF21634"/>
    </source>
</evidence>
<feature type="compositionally biased region" description="Polar residues" evidence="1">
    <location>
        <begin position="178"/>
        <end position="190"/>
    </location>
</feature>
<dbReference type="InterPro" id="IPR049080">
    <property type="entry name" value="MOV-10-like_beta-barrel"/>
</dbReference>
<keyword evidence="3" id="KW-0547">Nucleotide-binding</keyword>
<feature type="compositionally biased region" description="Basic and acidic residues" evidence="1">
    <location>
        <begin position="231"/>
        <end position="241"/>
    </location>
</feature>
<evidence type="ECO:0000256" key="1">
    <source>
        <dbReference type="SAM" id="MobiDB-lite"/>
    </source>
</evidence>
<evidence type="ECO:0000313" key="3">
    <source>
        <dbReference type="EMBL" id="KAL2497165.1"/>
    </source>
</evidence>
<dbReference type="AlphaFoldDB" id="A0ABD1S910"/>
<feature type="domain" description="Helicase MOV-10-like beta-barrel" evidence="2">
    <location>
        <begin position="407"/>
        <end position="467"/>
    </location>
</feature>